<keyword evidence="1" id="KW-0812">Transmembrane</keyword>
<organism evidence="2 3">
    <name type="scientific">Saccharothrix yanglingensis</name>
    <dbReference type="NCBI Taxonomy" id="659496"/>
    <lineage>
        <taxon>Bacteria</taxon>
        <taxon>Bacillati</taxon>
        <taxon>Actinomycetota</taxon>
        <taxon>Actinomycetes</taxon>
        <taxon>Pseudonocardiales</taxon>
        <taxon>Pseudonocardiaceae</taxon>
        <taxon>Saccharothrix</taxon>
    </lineage>
</organism>
<keyword evidence="1" id="KW-0472">Membrane</keyword>
<evidence type="ECO:0000313" key="3">
    <source>
        <dbReference type="Proteomes" id="UP001225605"/>
    </source>
</evidence>
<gene>
    <name evidence="2" type="ORF">CKY47_32640</name>
</gene>
<dbReference type="Proteomes" id="UP001225605">
    <property type="component" value="Unassembled WGS sequence"/>
</dbReference>
<dbReference type="InterPro" id="IPR021401">
    <property type="entry name" value="DUF3040"/>
</dbReference>
<protein>
    <recommendedName>
        <fullName evidence="4">DUF3040 domain-containing protein</fullName>
    </recommendedName>
</protein>
<evidence type="ECO:0008006" key="4">
    <source>
        <dbReference type="Google" id="ProtNLM"/>
    </source>
</evidence>
<accession>A0ABU0X902</accession>
<keyword evidence="3" id="KW-1185">Reference proteome</keyword>
<name>A0ABU0X902_9PSEU</name>
<proteinExistence type="predicted"/>
<keyword evidence="1" id="KW-1133">Transmembrane helix</keyword>
<reference evidence="2 3" key="1">
    <citation type="submission" date="2017-06" db="EMBL/GenBank/DDBJ databases">
        <title>Cultured bacterium strain Saccharothrix yanglingensis Hhs.015.</title>
        <authorList>
            <person name="Xia Y."/>
        </authorList>
    </citation>
    <scope>NUCLEOTIDE SEQUENCE [LARGE SCALE GENOMIC DNA]</scope>
    <source>
        <strain evidence="2 3">Hhs.015</strain>
    </source>
</reference>
<dbReference type="EMBL" id="NSDM01000020">
    <property type="protein sequence ID" value="MDQ2588622.1"/>
    <property type="molecule type" value="Genomic_DNA"/>
</dbReference>
<evidence type="ECO:0000313" key="2">
    <source>
        <dbReference type="EMBL" id="MDQ2588622.1"/>
    </source>
</evidence>
<comment type="caution">
    <text evidence="2">The sequence shown here is derived from an EMBL/GenBank/DDBJ whole genome shotgun (WGS) entry which is preliminary data.</text>
</comment>
<feature type="transmembrane region" description="Helical" evidence="1">
    <location>
        <begin position="43"/>
        <end position="76"/>
    </location>
</feature>
<dbReference type="Pfam" id="PF11239">
    <property type="entry name" value="DUF3040"/>
    <property type="match status" value="1"/>
</dbReference>
<evidence type="ECO:0000256" key="1">
    <source>
        <dbReference type="SAM" id="Phobius"/>
    </source>
</evidence>
<sequence length="83" mass="8777">MLVMSEAERRTLSEIESRLMVEEPALATALVAGKARHPVLSHALVAVFAGLGVLLLTLGSFGPALASLGFGALLLLMKGYSWR</sequence>